<comment type="caution">
    <text evidence="9">The sequence shown here is derived from an EMBL/GenBank/DDBJ whole genome shotgun (WGS) entry which is preliminary data.</text>
</comment>
<organism evidence="9 10">
    <name type="scientific">Iris pallida</name>
    <name type="common">Sweet iris</name>
    <dbReference type="NCBI Taxonomy" id="29817"/>
    <lineage>
        <taxon>Eukaryota</taxon>
        <taxon>Viridiplantae</taxon>
        <taxon>Streptophyta</taxon>
        <taxon>Embryophyta</taxon>
        <taxon>Tracheophyta</taxon>
        <taxon>Spermatophyta</taxon>
        <taxon>Magnoliopsida</taxon>
        <taxon>Liliopsida</taxon>
        <taxon>Asparagales</taxon>
        <taxon>Iridaceae</taxon>
        <taxon>Iridoideae</taxon>
        <taxon>Irideae</taxon>
        <taxon>Iris</taxon>
    </lineage>
</organism>
<dbReference type="SUPFAM" id="SSF90229">
    <property type="entry name" value="CCCH zinc finger"/>
    <property type="match status" value="5"/>
</dbReference>
<accession>A0AAX6EY34</accession>
<evidence type="ECO:0000256" key="7">
    <source>
        <dbReference type="SAM" id="MobiDB-lite"/>
    </source>
</evidence>
<dbReference type="SMART" id="SM00356">
    <property type="entry name" value="ZnF_C3H1"/>
    <property type="match status" value="6"/>
</dbReference>
<dbReference type="GO" id="GO:0003677">
    <property type="term" value="F:DNA binding"/>
    <property type="evidence" value="ECO:0007669"/>
    <property type="project" value="UniProtKB-KW"/>
</dbReference>
<keyword evidence="2" id="KW-0677">Repeat</keyword>
<dbReference type="InterPro" id="IPR036855">
    <property type="entry name" value="Znf_CCCH_sf"/>
</dbReference>
<feature type="zinc finger region" description="C3H1-type" evidence="6">
    <location>
        <begin position="377"/>
        <end position="405"/>
    </location>
</feature>
<keyword evidence="4 6" id="KW-0862">Zinc</keyword>
<feature type="domain" description="C3H1-type" evidence="8">
    <location>
        <begin position="186"/>
        <end position="214"/>
    </location>
</feature>
<keyword evidence="5" id="KW-0238">DNA-binding</keyword>
<dbReference type="PANTHER" id="PTHR12506:SF82">
    <property type="entry name" value="ZINC FINGER CCCH DOMAIN-CONTAINING PROTEIN 64-RELATED"/>
    <property type="match status" value="1"/>
</dbReference>
<dbReference type="EMBL" id="JANAVB010033217">
    <property type="protein sequence ID" value="KAJ6808976.1"/>
    <property type="molecule type" value="Genomic_DNA"/>
</dbReference>
<evidence type="ECO:0000313" key="10">
    <source>
        <dbReference type="Proteomes" id="UP001140949"/>
    </source>
</evidence>
<dbReference type="Gene3D" id="4.10.1000.10">
    <property type="entry name" value="Zinc finger, CCCH-type"/>
    <property type="match status" value="3"/>
</dbReference>
<dbReference type="InterPro" id="IPR050974">
    <property type="entry name" value="Plant_ZF_CCCH"/>
</dbReference>
<feature type="zinc finger region" description="C3H1-type" evidence="6">
    <location>
        <begin position="310"/>
        <end position="338"/>
    </location>
</feature>
<feature type="zinc finger region" description="C3H1-type" evidence="6">
    <location>
        <begin position="186"/>
        <end position="214"/>
    </location>
</feature>
<dbReference type="GO" id="GO:0003729">
    <property type="term" value="F:mRNA binding"/>
    <property type="evidence" value="ECO:0007669"/>
    <property type="project" value="UniProtKB-ARBA"/>
</dbReference>
<dbReference type="AlphaFoldDB" id="A0AAX6EY34"/>
<dbReference type="InterPro" id="IPR000571">
    <property type="entry name" value="Znf_CCCH"/>
</dbReference>
<evidence type="ECO:0000313" key="9">
    <source>
        <dbReference type="EMBL" id="KAJ6808976.1"/>
    </source>
</evidence>
<evidence type="ECO:0000256" key="1">
    <source>
        <dbReference type="ARBA" id="ARBA00022723"/>
    </source>
</evidence>
<reference evidence="9" key="1">
    <citation type="journal article" date="2023" name="GigaByte">
        <title>Genome assembly of the bearded iris, Iris pallida Lam.</title>
        <authorList>
            <person name="Bruccoleri R.E."/>
            <person name="Oakeley E.J."/>
            <person name="Faust A.M.E."/>
            <person name="Altorfer M."/>
            <person name="Dessus-Babus S."/>
            <person name="Burckhardt D."/>
            <person name="Oertli M."/>
            <person name="Naumann U."/>
            <person name="Petersen F."/>
            <person name="Wong J."/>
        </authorList>
    </citation>
    <scope>NUCLEOTIDE SEQUENCE</scope>
    <source>
        <strain evidence="9">GSM-AAB239-AS_SAM_17_03QT</strain>
    </source>
</reference>
<evidence type="ECO:0000256" key="4">
    <source>
        <dbReference type="ARBA" id="ARBA00022833"/>
    </source>
</evidence>
<dbReference type="PANTHER" id="PTHR12506">
    <property type="entry name" value="PROTEIN PHOSPHATASE RELATED"/>
    <property type="match status" value="1"/>
</dbReference>
<feature type="domain" description="C3H1-type" evidence="8">
    <location>
        <begin position="310"/>
        <end position="338"/>
    </location>
</feature>
<keyword evidence="10" id="KW-1185">Reference proteome</keyword>
<gene>
    <name evidence="9" type="ORF">M6B38_163875</name>
</gene>
<dbReference type="FunFam" id="4.10.1000.10:FF:000033">
    <property type="entry name" value="zinc finger CCCH domain-containing protein 37"/>
    <property type="match status" value="1"/>
</dbReference>
<reference evidence="9" key="2">
    <citation type="submission" date="2023-04" db="EMBL/GenBank/DDBJ databases">
        <authorList>
            <person name="Bruccoleri R.E."/>
            <person name="Oakeley E.J."/>
            <person name="Faust A.-M."/>
            <person name="Dessus-Babus S."/>
            <person name="Altorfer M."/>
            <person name="Burckhardt D."/>
            <person name="Oertli M."/>
            <person name="Naumann U."/>
            <person name="Petersen F."/>
            <person name="Wong J."/>
        </authorList>
    </citation>
    <scope>NUCLEOTIDE SEQUENCE</scope>
    <source>
        <strain evidence="9">GSM-AAB239-AS_SAM_17_03QT</strain>
        <tissue evidence="9">Leaf</tissue>
    </source>
</reference>
<evidence type="ECO:0000256" key="3">
    <source>
        <dbReference type="ARBA" id="ARBA00022771"/>
    </source>
</evidence>
<evidence type="ECO:0000256" key="2">
    <source>
        <dbReference type="ARBA" id="ARBA00022737"/>
    </source>
</evidence>
<evidence type="ECO:0000259" key="8">
    <source>
        <dbReference type="PROSITE" id="PS50103"/>
    </source>
</evidence>
<feature type="zinc finger region" description="C3H1-type" evidence="6">
    <location>
        <begin position="134"/>
        <end position="162"/>
    </location>
</feature>
<dbReference type="GO" id="GO:0008270">
    <property type="term" value="F:zinc ion binding"/>
    <property type="evidence" value="ECO:0007669"/>
    <property type="project" value="UniProtKB-KW"/>
</dbReference>
<proteinExistence type="predicted"/>
<feature type="domain" description="C3H1-type" evidence="8">
    <location>
        <begin position="431"/>
        <end position="459"/>
    </location>
</feature>
<feature type="domain" description="C3H1-type" evidence="8">
    <location>
        <begin position="377"/>
        <end position="405"/>
    </location>
</feature>
<sequence length="491" mass="52517">MAKHFGYGSSGYGASDGSGYTSRAGDSYFYSGSNPLATSSEFGKYSSGGGLGSSIYSTQSMLGSAARSIYSQWGGIEGAGDASGIKRSADALYHQSILGGPNTIGQSEGLFSTNSMFKRPRYETASNLPIYPQRPGEKDCAHYMLTRTCKFGEACKFDHPIWVPEGGIPDWKEVPLAPTDDSLPERPGEPDCPYFMKTKKCKFGYRCKFNHPKYQVNQGVEFADPTTLPERPSEPICTFYAKTGNCKFGATCKFHHPKDLQIPSSGHGTSSLEQIQSAVQNIAAGYSVPATAFVPPTPALLHNSKGLPIRPGETDCPFYLKTGSCKFGATCRFNHPDRTAANLPIGLINPVASLIPGLDPLLAQASFGVSPTVYPQRPGQMECDFFMKTGHCKFGETCKFHHPVDRMAPAASVPKQAEPNVKLTLAGLPRREGTVACPFYMKTGTCKYGVACRFDHPPPGEAIAMATVQGGAATAASGEESDAAQPAKGEQ</sequence>
<feature type="domain" description="C3H1-type" evidence="8">
    <location>
        <begin position="134"/>
        <end position="162"/>
    </location>
</feature>
<evidence type="ECO:0000256" key="5">
    <source>
        <dbReference type="ARBA" id="ARBA00023125"/>
    </source>
</evidence>
<name>A0AAX6EY34_IRIPA</name>
<protein>
    <submittedName>
        <fullName evidence="9">Zinc finger CCCH domain-containing protein 8</fullName>
    </submittedName>
</protein>
<dbReference type="Proteomes" id="UP001140949">
    <property type="component" value="Unassembled WGS sequence"/>
</dbReference>
<feature type="zinc finger region" description="C3H1-type" evidence="6">
    <location>
        <begin position="431"/>
        <end position="459"/>
    </location>
</feature>
<keyword evidence="1 6" id="KW-0479">Metal-binding</keyword>
<feature type="region of interest" description="Disordered" evidence="7">
    <location>
        <begin position="469"/>
        <end position="491"/>
    </location>
</feature>
<dbReference type="Pfam" id="PF00642">
    <property type="entry name" value="zf-CCCH"/>
    <property type="match status" value="6"/>
</dbReference>
<dbReference type="PROSITE" id="PS50103">
    <property type="entry name" value="ZF_C3H1"/>
    <property type="match status" value="6"/>
</dbReference>
<feature type="domain" description="C3H1-type" evidence="8">
    <location>
        <begin position="231"/>
        <end position="259"/>
    </location>
</feature>
<keyword evidence="3 6" id="KW-0863">Zinc-finger</keyword>
<evidence type="ECO:0000256" key="6">
    <source>
        <dbReference type="PROSITE-ProRule" id="PRU00723"/>
    </source>
</evidence>
<feature type="zinc finger region" description="C3H1-type" evidence="6">
    <location>
        <begin position="231"/>
        <end position="259"/>
    </location>
</feature>